<evidence type="ECO:0000256" key="15">
    <source>
        <dbReference type="SAM" id="MobiDB-lite"/>
    </source>
</evidence>
<keyword evidence="13" id="KW-0998">Cell outer membrane</keyword>
<evidence type="ECO:0000259" key="16">
    <source>
        <dbReference type="Pfam" id="PF13860"/>
    </source>
</evidence>
<protein>
    <recommendedName>
        <fullName evidence="13">Flagellar L-ring protein</fullName>
    </recommendedName>
    <alternativeName>
        <fullName evidence="13">Basal body L-ring protein</fullName>
    </alternativeName>
</protein>
<evidence type="ECO:0000256" key="2">
    <source>
        <dbReference type="ARBA" id="ARBA00004635"/>
    </source>
</evidence>
<reference evidence="18 19" key="1">
    <citation type="submission" date="2017-08" db="EMBL/GenBank/DDBJ databases">
        <authorList>
            <person name="Fouts D."/>
            <person name="Sutton G."/>
            <person name="Nguyen K."/>
            <person name="Thamlikitkul V."/>
        </authorList>
    </citation>
    <scope>NUCLEOTIDE SEQUENCE [LARGE SCALE GENOMIC DNA]</scope>
    <source>
        <strain evidence="18 19">ECH+15</strain>
    </source>
</reference>
<dbReference type="InterPro" id="IPR000527">
    <property type="entry name" value="Flag_Lring"/>
</dbReference>
<dbReference type="GO" id="GO:0003774">
    <property type="term" value="F:cytoskeletal motor activity"/>
    <property type="evidence" value="ECO:0007669"/>
    <property type="project" value="InterPro"/>
</dbReference>
<dbReference type="GO" id="GO:0044781">
    <property type="term" value="P:bacterial-type flagellum organization"/>
    <property type="evidence" value="ECO:0007669"/>
    <property type="project" value="UniProtKB-UniRule"/>
</dbReference>
<keyword evidence="8 13" id="KW-0472">Membrane</keyword>
<gene>
    <name evidence="13" type="primary">flgH</name>
    <name evidence="18" type="ORF">CI727_26000</name>
</gene>
<comment type="similarity">
    <text evidence="3 13">Belongs to the FlgH family.</text>
</comment>
<organism evidence="18 19">
    <name type="scientific">Shigella sonnei</name>
    <dbReference type="NCBI Taxonomy" id="624"/>
    <lineage>
        <taxon>Bacteria</taxon>
        <taxon>Pseudomonadati</taxon>
        <taxon>Pseudomonadota</taxon>
        <taxon>Gammaproteobacteria</taxon>
        <taxon>Enterobacterales</taxon>
        <taxon>Enterobacteriaceae</taxon>
        <taxon>Shigella</taxon>
    </lineage>
</organism>
<evidence type="ECO:0000256" key="7">
    <source>
        <dbReference type="ARBA" id="ARBA00022795"/>
    </source>
</evidence>
<evidence type="ECO:0000256" key="13">
    <source>
        <dbReference type="HAMAP-Rule" id="MF_00415"/>
    </source>
</evidence>
<sequence>MSIAVTTTDPTNTGVSTTSSSSLTGSNAADLQSSFLTLLVAQLKNQDPTNPMENNELTSQLAQISTVSGIEKLNTTLGSISGQIDNSQSLQASNLIGHGVMIPGTTVLAGTGSEEGAVTTTTPFGVELQQAADKVTATITDKNGAVVRTIDIGELTAGVHSFTWDGTLTDGSTAPNGSYNVAISASNGGTQLVAQPLQFALVQGATSAQPVPGPTPVANGSIFQSAQPINYGYQPLFEDRRPRNIGDTLTIVLQENVSASKSSSANASRDGKTNFGFDTVPRYLQGLFGNARADVEASGGNTFNGKGGANASNTFSGTLTVTVDQVLVNGNLHVVGEKQIAINQGTEFIRFSGVVNPRTISGSNTVPSTQVADARIEYVGNGYINEAQNMGWLQRFFLNLSPM</sequence>
<dbReference type="HAMAP" id="MF_00415">
    <property type="entry name" value="FlgH"/>
    <property type="match status" value="1"/>
</dbReference>
<evidence type="ECO:0000256" key="3">
    <source>
        <dbReference type="ARBA" id="ARBA00006929"/>
    </source>
</evidence>
<evidence type="ECO:0000259" key="17">
    <source>
        <dbReference type="Pfam" id="PF13861"/>
    </source>
</evidence>
<evidence type="ECO:0000313" key="18">
    <source>
        <dbReference type="EMBL" id="OYG87485.1"/>
    </source>
</evidence>
<comment type="function">
    <text evidence="1 13">Assembles around the rod to form the L-ring and probably protects the motor/basal body from shearing forces during rotation.</text>
</comment>
<keyword evidence="18" id="KW-0282">Flagellum</keyword>
<accession>A0AAE5JYD4</accession>
<evidence type="ECO:0000256" key="5">
    <source>
        <dbReference type="ARBA" id="ARBA00011439"/>
    </source>
</evidence>
<comment type="similarity">
    <text evidence="4 14">Belongs to the FlgD family.</text>
</comment>
<feature type="domain" description="FlgD/Vpr Ig-like" evidence="16">
    <location>
        <begin position="119"/>
        <end position="189"/>
    </location>
</feature>
<evidence type="ECO:0000256" key="12">
    <source>
        <dbReference type="ARBA" id="ARBA00024746"/>
    </source>
</evidence>
<comment type="caution">
    <text evidence="18">The sequence shown here is derived from an EMBL/GenBank/DDBJ whole genome shotgun (WGS) entry which is preliminary data.</text>
</comment>
<evidence type="ECO:0000256" key="6">
    <source>
        <dbReference type="ARBA" id="ARBA00022729"/>
    </source>
</evidence>
<keyword evidence="9" id="KW-0564">Palmitate</keyword>
<evidence type="ECO:0000256" key="10">
    <source>
        <dbReference type="ARBA" id="ARBA00023143"/>
    </source>
</evidence>
<evidence type="ECO:0000256" key="8">
    <source>
        <dbReference type="ARBA" id="ARBA00023136"/>
    </source>
</evidence>
<feature type="compositionally biased region" description="Polar residues" evidence="15">
    <location>
        <begin position="1"/>
        <end position="10"/>
    </location>
</feature>
<dbReference type="AlphaFoldDB" id="A0AAE5JYD4"/>
<comment type="subcellular location">
    <subcellularLocation>
        <location evidence="13">Cell outer membrane</location>
    </subcellularLocation>
    <subcellularLocation>
        <location evidence="13">Bacterial flagellum basal body</location>
    </subcellularLocation>
    <subcellularLocation>
        <location evidence="2">Membrane</location>
        <topology evidence="2">Lipid-anchor</topology>
    </subcellularLocation>
</comment>
<feature type="domain" description="FlgD Tudor-like" evidence="17">
    <location>
        <begin position="87"/>
        <end position="207"/>
    </location>
</feature>
<dbReference type="GO" id="GO:0009427">
    <property type="term" value="C:bacterial-type flagellum basal body, distal rod, L ring"/>
    <property type="evidence" value="ECO:0007669"/>
    <property type="project" value="InterPro"/>
</dbReference>
<dbReference type="Proteomes" id="UP000215313">
    <property type="component" value="Unassembled WGS sequence"/>
</dbReference>
<dbReference type="InterPro" id="IPR025965">
    <property type="entry name" value="FlgD/Vpr_Ig-like"/>
</dbReference>
<feature type="region of interest" description="Disordered" evidence="15">
    <location>
        <begin position="1"/>
        <end position="26"/>
    </location>
</feature>
<keyword evidence="18" id="KW-0969">Cilium</keyword>
<dbReference type="Pfam" id="PF02107">
    <property type="entry name" value="FlgH"/>
    <property type="match status" value="1"/>
</dbReference>
<dbReference type="GO" id="GO:0071973">
    <property type="term" value="P:bacterial-type flagellum-dependent cell motility"/>
    <property type="evidence" value="ECO:0007669"/>
    <property type="project" value="InterPro"/>
</dbReference>
<name>A0AAE5JYD4_SHISO</name>
<dbReference type="EMBL" id="NQBG01000139">
    <property type="protein sequence ID" value="OYG87485.1"/>
    <property type="molecule type" value="Genomic_DNA"/>
</dbReference>
<comment type="subunit">
    <text evidence="5 13">The basal body constitutes a major portion of the flagellar organelle and consists of four rings (L,P,S, and M) mounted on a central rod.</text>
</comment>
<evidence type="ECO:0000256" key="4">
    <source>
        <dbReference type="ARBA" id="ARBA00010577"/>
    </source>
</evidence>
<dbReference type="RefSeq" id="WP_094312877.1">
    <property type="nucleotide sequence ID" value="NZ_NQBG01000139.1"/>
</dbReference>
<evidence type="ECO:0000256" key="9">
    <source>
        <dbReference type="ARBA" id="ARBA00023139"/>
    </source>
</evidence>
<comment type="function">
    <text evidence="12 14">Required for flagellar hook formation. May act as a scaffolding protein.</text>
</comment>
<dbReference type="PANTHER" id="PTHR34933">
    <property type="entry name" value="FLAGELLAR L-RING PROTEIN"/>
    <property type="match status" value="1"/>
</dbReference>
<dbReference type="PANTHER" id="PTHR34933:SF3">
    <property type="entry name" value="FLAGELLAR L-RING PROTEIN"/>
    <property type="match status" value="1"/>
</dbReference>
<evidence type="ECO:0000256" key="11">
    <source>
        <dbReference type="ARBA" id="ARBA00023288"/>
    </source>
</evidence>
<keyword evidence="7 14" id="KW-1005">Bacterial flagellum biogenesis</keyword>
<dbReference type="Pfam" id="PF13860">
    <property type="entry name" value="FlgD_ig"/>
    <property type="match status" value="1"/>
</dbReference>
<dbReference type="InterPro" id="IPR025963">
    <property type="entry name" value="FLgD_Tudor"/>
</dbReference>
<dbReference type="Gene3D" id="2.30.30.910">
    <property type="match status" value="1"/>
</dbReference>
<evidence type="ECO:0000256" key="1">
    <source>
        <dbReference type="ARBA" id="ARBA00002591"/>
    </source>
</evidence>
<dbReference type="InterPro" id="IPR005648">
    <property type="entry name" value="FlgD"/>
</dbReference>
<keyword evidence="10 13" id="KW-0975">Bacterial flagellum</keyword>
<feature type="compositionally biased region" description="Low complexity" evidence="15">
    <location>
        <begin position="11"/>
        <end position="26"/>
    </location>
</feature>
<dbReference type="NCBIfam" id="NF005176">
    <property type="entry name" value="PRK06655.1-1"/>
    <property type="match status" value="1"/>
</dbReference>
<dbReference type="Pfam" id="PF03963">
    <property type="entry name" value="FlgD"/>
    <property type="match status" value="1"/>
</dbReference>
<keyword evidence="18" id="KW-0966">Cell projection</keyword>
<dbReference type="Gene3D" id="2.60.40.4070">
    <property type="match status" value="1"/>
</dbReference>
<keyword evidence="6" id="KW-0732">Signal</keyword>
<dbReference type="GO" id="GO:0009279">
    <property type="term" value="C:cell outer membrane"/>
    <property type="evidence" value="ECO:0007669"/>
    <property type="project" value="UniProtKB-SubCell"/>
</dbReference>
<keyword evidence="11" id="KW-0449">Lipoprotein</keyword>
<proteinExistence type="inferred from homology"/>
<evidence type="ECO:0000313" key="19">
    <source>
        <dbReference type="Proteomes" id="UP000215313"/>
    </source>
</evidence>
<evidence type="ECO:0000256" key="14">
    <source>
        <dbReference type="RuleBase" id="RU362076"/>
    </source>
</evidence>
<dbReference type="PRINTS" id="PR01008">
    <property type="entry name" value="FLGLRINGFLGH"/>
</dbReference>
<dbReference type="Pfam" id="PF13861">
    <property type="entry name" value="FLgD_tudor"/>
    <property type="match status" value="1"/>
</dbReference>